<proteinExistence type="predicted"/>
<evidence type="ECO:0000313" key="2">
    <source>
        <dbReference type="EMBL" id="KZT52123.1"/>
    </source>
</evidence>
<gene>
    <name evidence="2" type="ORF">CALCODRAFT_520907</name>
</gene>
<sequence length="249" mass="28397">MRPRLPPVWARPVPPPALACCAVLFVFVHDELNDAYLEANLTYPRTRRRDRHPRVLLPRASVEVLGAYPLSKYDWIGVGYETEVDGDNEDENKEGKEVTEDANAKRAQKGQQGKDSKKDDGNKPDHSKIYRSPAPTEPTAALVRQLHLDPTYGSTFIQNELLTHGISQAVTVPSLEVIYLRLSKLTPWLEEVSKTMGMRRRAGPTGEELARDVGRRGLMGCREWYVGVGRETWEERYEEMREMHGLWTQ</sequence>
<keyword evidence="3" id="KW-1185">Reference proteome</keyword>
<feature type="compositionally biased region" description="Basic and acidic residues" evidence="1">
    <location>
        <begin position="93"/>
        <end position="104"/>
    </location>
</feature>
<dbReference type="InParanoid" id="A0A165D5J8"/>
<accession>A0A165D5J8</accession>
<dbReference type="AlphaFoldDB" id="A0A165D5J8"/>
<evidence type="ECO:0000256" key="1">
    <source>
        <dbReference type="SAM" id="MobiDB-lite"/>
    </source>
</evidence>
<name>A0A165D5J8_9BASI</name>
<feature type="region of interest" description="Disordered" evidence="1">
    <location>
        <begin position="84"/>
        <end position="136"/>
    </location>
</feature>
<protein>
    <submittedName>
        <fullName evidence="2">Uncharacterized protein</fullName>
    </submittedName>
</protein>
<dbReference type="Proteomes" id="UP000076842">
    <property type="component" value="Unassembled WGS sequence"/>
</dbReference>
<reference evidence="2 3" key="1">
    <citation type="journal article" date="2016" name="Mol. Biol. Evol.">
        <title>Comparative Genomics of Early-Diverging Mushroom-Forming Fungi Provides Insights into the Origins of Lignocellulose Decay Capabilities.</title>
        <authorList>
            <person name="Nagy L.G."/>
            <person name="Riley R."/>
            <person name="Tritt A."/>
            <person name="Adam C."/>
            <person name="Daum C."/>
            <person name="Floudas D."/>
            <person name="Sun H."/>
            <person name="Yadav J.S."/>
            <person name="Pangilinan J."/>
            <person name="Larsson K.H."/>
            <person name="Matsuura K."/>
            <person name="Barry K."/>
            <person name="Labutti K."/>
            <person name="Kuo R."/>
            <person name="Ohm R.A."/>
            <person name="Bhattacharya S.S."/>
            <person name="Shirouzu T."/>
            <person name="Yoshinaga Y."/>
            <person name="Martin F.M."/>
            <person name="Grigoriev I.V."/>
            <person name="Hibbett D.S."/>
        </authorList>
    </citation>
    <scope>NUCLEOTIDE SEQUENCE [LARGE SCALE GENOMIC DNA]</scope>
    <source>
        <strain evidence="2 3">HHB12733</strain>
    </source>
</reference>
<evidence type="ECO:0000313" key="3">
    <source>
        <dbReference type="Proteomes" id="UP000076842"/>
    </source>
</evidence>
<dbReference type="EMBL" id="KV424077">
    <property type="protein sequence ID" value="KZT52123.1"/>
    <property type="molecule type" value="Genomic_DNA"/>
</dbReference>
<organism evidence="2 3">
    <name type="scientific">Calocera cornea HHB12733</name>
    <dbReference type="NCBI Taxonomy" id="1353952"/>
    <lineage>
        <taxon>Eukaryota</taxon>
        <taxon>Fungi</taxon>
        <taxon>Dikarya</taxon>
        <taxon>Basidiomycota</taxon>
        <taxon>Agaricomycotina</taxon>
        <taxon>Dacrymycetes</taxon>
        <taxon>Dacrymycetales</taxon>
        <taxon>Dacrymycetaceae</taxon>
        <taxon>Calocera</taxon>
    </lineage>
</organism>
<feature type="compositionally biased region" description="Basic and acidic residues" evidence="1">
    <location>
        <begin position="112"/>
        <end position="128"/>
    </location>
</feature>